<evidence type="ECO:0000313" key="2">
    <source>
        <dbReference type="Proteomes" id="UP000240317"/>
    </source>
</evidence>
<dbReference type="Gene3D" id="3.40.30.10">
    <property type="entry name" value="Glutaredoxin"/>
    <property type="match status" value="1"/>
</dbReference>
<proteinExistence type="predicted"/>
<keyword evidence="2" id="KW-1185">Reference proteome</keyword>
<dbReference type="SUPFAM" id="SSF52833">
    <property type="entry name" value="Thioredoxin-like"/>
    <property type="match status" value="1"/>
</dbReference>
<gene>
    <name evidence="1" type="ORF">C8263_02585</name>
</gene>
<sequence length="87" mass="9214">MPLPRLTLYHRPGCHLCELAAQGLDALGFAYEAVDVDGDPALRARHGDDVPVLALGARVLGKGAFSRARLSSLKLLLLREALGPRGG</sequence>
<dbReference type="InterPro" id="IPR036249">
    <property type="entry name" value="Thioredoxin-like_sf"/>
</dbReference>
<protein>
    <submittedName>
        <fullName evidence="1">Glutaredoxin family protein</fullName>
    </submittedName>
</protein>
<dbReference type="InterPro" id="IPR008554">
    <property type="entry name" value="Glutaredoxin-like"/>
</dbReference>
<dbReference type="EMBL" id="PYSV01000002">
    <property type="protein sequence ID" value="PTA69249.1"/>
    <property type="molecule type" value="Genomic_DNA"/>
</dbReference>
<dbReference type="RefSeq" id="WP_107136559.1">
    <property type="nucleotide sequence ID" value="NZ_PYSV01000002.1"/>
</dbReference>
<reference evidence="1 2" key="1">
    <citation type="submission" date="2018-03" db="EMBL/GenBank/DDBJ databases">
        <title>Draft genome of Deinococcus sp. OD32.</title>
        <authorList>
            <person name="Wang X.-P."/>
            <person name="Du Z.-J."/>
        </authorList>
    </citation>
    <scope>NUCLEOTIDE SEQUENCE [LARGE SCALE GENOMIC DNA]</scope>
    <source>
        <strain evidence="1 2">OD32</strain>
    </source>
</reference>
<dbReference type="Proteomes" id="UP000240317">
    <property type="component" value="Unassembled WGS sequence"/>
</dbReference>
<dbReference type="CDD" id="cd02976">
    <property type="entry name" value="NrdH"/>
    <property type="match status" value="1"/>
</dbReference>
<name>A0A2T3WBG1_9DEIO</name>
<dbReference type="AlphaFoldDB" id="A0A2T3WBG1"/>
<organism evidence="1 2">
    <name type="scientific">Deinococcus arcticus</name>
    <dbReference type="NCBI Taxonomy" id="2136176"/>
    <lineage>
        <taxon>Bacteria</taxon>
        <taxon>Thermotogati</taxon>
        <taxon>Deinococcota</taxon>
        <taxon>Deinococci</taxon>
        <taxon>Deinococcales</taxon>
        <taxon>Deinococcaceae</taxon>
        <taxon>Deinococcus</taxon>
    </lineage>
</organism>
<dbReference type="Pfam" id="PF05768">
    <property type="entry name" value="Glrx-like"/>
    <property type="match status" value="1"/>
</dbReference>
<accession>A0A2T3WBG1</accession>
<evidence type="ECO:0000313" key="1">
    <source>
        <dbReference type="EMBL" id="PTA69249.1"/>
    </source>
</evidence>
<comment type="caution">
    <text evidence="1">The sequence shown here is derived from an EMBL/GenBank/DDBJ whole genome shotgun (WGS) entry which is preliminary data.</text>
</comment>
<dbReference type="OrthoDB" id="32865at2"/>